<dbReference type="InterPro" id="IPR015942">
    <property type="entry name" value="Asp/Glu/hydantoin_racemase"/>
</dbReference>
<accession>A0A9P5U7P5</accession>
<reference evidence="2" key="1">
    <citation type="submission" date="2020-11" db="EMBL/GenBank/DDBJ databases">
        <authorList>
            <consortium name="DOE Joint Genome Institute"/>
            <person name="Ahrendt S."/>
            <person name="Riley R."/>
            <person name="Andreopoulos W."/>
            <person name="Labutti K."/>
            <person name="Pangilinan J."/>
            <person name="Ruiz-Duenas F.J."/>
            <person name="Barrasa J.M."/>
            <person name="Sanchez-Garcia M."/>
            <person name="Camarero S."/>
            <person name="Miyauchi S."/>
            <person name="Serrano A."/>
            <person name="Linde D."/>
            <person name="Babiker R."/>
            <person name="Drula E."/>
            <person name="Ayuso-Fernandez I."/>
            <person name="Pacheco R."/>
            <person name="Padilla G."/>
            <person name="Ferreira P."/>
            <person name="Barriuso J."/>
            <person name="Kellner H."/>
            <person name="Castanera R."/>
            <person name="Alfaro M."/>
            <person name="Ramirez L."/>
            <person name="Pisabarro A.G."/>
            <person name="Kuo A."/>
            <person name="Tritt A."/>
            <person name="Lipzen A."/>
            <person name="He G."/>
            <person name="Yan M."/>
            <person name="Ng V."/>
            <person name="Cullen D."/>
            <person name="Martin F."/>
            <person name="Rosso M.-N."/>
            <person name="Henrissat B."/>
            <person name="Hibbett D."/>
            <person name="Martinez A.T."/>
            <person name="Grigoriev I.V."/>
        </authorList>
    </citation>
    <scope>NUCLEOTIDE SEQUENCE</scope>
    <source>
        <strain evidence="2">AH 40177</strain>
    </source>
</reference>
<dbReference type="PANTHER" id="PTHR28047">
    <property type="entry name" value="PROTEIN DCG1"/>
    <property type="match status" value="1"/>
</dbReference>
<name>A0A9P5U7P5_9AGAR</name>
<protein>
    <submittedName>
        <fullName evidence="2">Asp/Glu/hydantoin racemase</fullName>
    </submittedName>
</protein>
<dbReference type="OrthoDB" id="412018at2759"/>
<dbReference type="Proteomes" id="UP000772434">
    <property type="component" value="Unassembled WGS sequence"/>
</dbReference>
<comment type="caution">
    <text evidence="2">The sequence shown here is derived from an EMBL/GenBank/DDBJ whole genome shotgun (WGS) entry which is preliminary data.</text>
</comment>
<dbReference type="EMBL" id="JADNRY010000044">
    <property type="protein sequence ID" value="KAF9070140.1"/>
    <property type="molecule type" value="Genomic_DNA"/>
</dbReference>
<keyword evidence="3" id="KW-1185">Reference proteome</keyword>
<dbReference type="InterPro" id="IPR052186">
    <property type="entry name" value="Hydantoin_racemase-like"/>
</dbReference>
<dbReference type="GO" id="GO:0047661">
    <property type="term" value="F:amino-acid racemase activity"/>
    <property type="evidence" value="ECO:0007669"/>
    <property type="project" value="InterPro"/>
</dbReference>
<gene>
    <name evidence="2" type="ORF">BDP27DRAFT_646665</name>
</gene>
<dbReference type="AlphaFoldDB" id="A0A9P5U7P5"/>
<dbReference type="PANTHER" id="PTHR28047:SF5">
    <property type="entry name" value="PROTEIN DCG1"/>
    <property type="match status" value="1"/>
</dbReference>
<evidence type="ECO:0000256" key="1">
    <source>
        <dbReference type="ARBA" id="ARBA00038414"/>
    </source>
</evidence>
<dbReference type="InterPro" id="IPR053714">
    <property type="entry name" value="Iso_Racemase_Enz_sf"/>
</dbReference>
<comment type="similarity">
    <text evidence="1">Belongs to the HyuE racemase family.</text>
</comment>
<organism evidence="2 3">
    <name type="scientific">Rhodocollybia butyracea</name>
    <dbReference type="NCBI Taxonomy" id="206335"/>
    <lineage>
        <taxon>Eukaryota</taxon>
        <taxon>Fungi</taxon>
        <taxon>Dikarya</taxon>
        <taxon>Basidiomycota</taxon>
        <taxon>Agaricomycotina</taxon>
        <taxon>Agaricomycetes</taxon>
        <taxon>Agaricomycetidae</taxon>
        <taxon>Agaricales</taxon>
        <taxon>Marasmiineae</taxon>
        <taxon>Omphalotaceae</taxon>
        <taxon>Rhodocollybia</taxon>
    </lineage>
</organism>
<dbReference type="Gene3D" id="3.40.50.12500">
    <property type="match status" value="1"/>
</dbReference>
<evidence type="ECO:0000313" key="2">
    <source>
        <dbReference type="EMBL" id="KAF9070140.1"/>
    </source>
</evidence>
<evidence type="ECO:0000313" key="3">
    <source>
        <dbReference type="Proteomes" id="UP000772434"/>
    </source>
</evidence>
<dbReference type="Pfam" id="PF01177">
    <property type="entry name" value="Asp_Glu_race"/>
    <property type="match status" value="1"/>
</dbReference>
<proteinExistence type="inferred from homology"/>
<sequence>MAPTRLLIINPNSSKSVTDGLEEVLQAPPQTELTFYTAPSNAPPSINDMVTGNLSATACFLDIKEKKLLDKFDGFLVCCFSDHPLTYMLRETTSKPVIGIFESAITQSLLLGKRFGIVTTGTGYQADIRKGVQAFMGGHSQRFAGLVTTGLGVVELREGDRQKIEANMKEYSGQIARMGADVIILGCAGMTGMESLVVQGAAEADPMALPVLVVDGAKAGVEMLAGLVRFCSYASVPPM</sequence>